<gene>
    <name evidence="1" type="ORF">TRFO_16999</name>
</gene>
<accession>A0A1J4KNY9</accession>
<comment type="caution">
    <text evidence="1">The sequence shown here is derived from an EMBL/GenBank/DDBJ whole genome shotgun (WGS) entry which is preliminary data.</text>
</comment>
<sequence>MKFVAPSTTNLRFYRCEFVHHLCSGNNKLALIFAKIVNDQTHDIRSFFDKMLQMQPPPIHKITKLNKDASFYYYCLHRLASYFDPEIPKIDYTQFFLVTFRFLGKSWSDQLYPYLTSSLDIPEKHFRTILKSLQNFANYSPSLYLSLRPQVSSILARIGPQHYIPILEFNIFDVLLNIDPSIIIMFPPNMINNSNIDKFLQYPAVVSNIQFISLFQSLTAANDPFPLPSKLFRQSNLFTLLNTVVTKRKHFVDIIFSLAHNTLMSRDFGSVSKIIDVMPELKPWLLLADMNDLYPDQPFLMSVINLYDIPKCYKNILQRFKNDDLLVSLMNQFSHQKLSVFSFEKESLPNLIAELLFNDPFELNFLRKLSINEYFVISDNSRKIDFNFIFTYLAILTVLKVFHNNHSNKSHSNGSDVKKESLNPEKLEQILHCIENLNDDILIDIYSLLFLRDDEGQFLCDLHTAEIILSVLLLFAQEIKGKSTIINTGFSKIHQLIAMGNVNYEDIFVSSIESTMTALDKHDFDMAKLFAAGDEKLTNLIQISQTIFDFQQRKHLPDQINNQMNNQLFVELFFATHEKGEKTNEVKDFPEEVFKLLEERKFKERENLLTSVGSSSLLTNLLNEIEDKLLFNIKLDDTFDLPVTSKFLEYYSMISKVIHMENEENETIMNLIIQSDKIEDWNFLIKILGENAIEKLINNCDLHKASAKMINLISKESPIIGQLIQQIQKPTTSVKKLNFTELIKFIPNAKNKELIQILSQATNHVNEIYRGNNKMLNLLERLMKGFGESEKVENEESDKSLFIIVLFNLLKETVKITSDLMFVFMDIADDLFDLKISEKVLDFVENEIVSIKPFPIEFAIEFRLRDFEKFNSKISEFTKVLSLDELAELFPEKVTKEISFFIDLGVKQNDPQFIIKELIQLNHISYASKYSNDFSLSSFFTQELISFICLKIDKNEDLSPIFINNSNITPDSIYSKLPSSYHTSRIQHIFNEINLKLTNLENIEDNHNANESNLLYNQQESEDKIIESISKQTSIVSISEIIKKTLNSLNITNKLTLSVKSTLKNILDQISVDSIESERKAIRSLITASQILKNLYDFCHNSNSNLIVHQDSNSFSYSNAKTNSTQSSEEFCSEISFLLNFCKQEFHLRFNVSYELKNINSLILVCAKYDEFELIEEAKNAFPSLNLTSSLLFMANNAAFLNQPDEFVRILNLQEKKGPNVPYGLNDVSELIRIISHPNVFEFNFNKAIKHVELSPMYYRIKIIIQGNSATINKDLFKLTDKAIQTFAGENELLKFHNSYGHFRLNNDSIESVESMIEMLICPSLTSNHWNGLWRFLLGNKDFCNNHCINILIDFLKQHSMHLTLFDLENRLQHKEDAIIAGSEVLQDLCSWKERLKYSSQLQFLAESEISEKKSGKRAQKISDRALFDILEKATITSEFCQLCIKGNVNFDQSLDVFKSDKSIESMALLAFIQKDFVLGLKLAKMKPERTENIISNSVDSTFCAGKSELEKYMTELRKQLNGPDYETCALIAVECIEKKLPRKAAIVPFVKNHIEGNGLQVSLLVQYGYSRDALKICNTKQNVMIVLEAATRTNDQRLIKDCKKMLS</sequence>
<dbReference type="RefSeq" id="XP_068366083.1">
    <property type="nucleotide sequence ID" value="XM_068499320.1"/>
</dbReference>
<dbReference type="VEuPathDB" id="TrichDB:TRFO_16999"/>
<name>A0A1J4KNY9_9EUKA</name>
<reference evidence="1" key="1">
    <citation type="submission" date="2016-10" db="EMBL/GenBank/DDBJ databases">
        <authorList>
            <person name="Benchimol M."/>
            <person name="Almeida L.G."/>
            <person name="Vasconcelos A.T."/>
            <person name="Perreira-Neves A."/>
            <person name="Rosa I.A."/>
            <person name="Tasca T."/>
            <person name="Bogo M.R."/>
            <person name="de Souza W."/>
        </authorList>
    </citation>
    <scope>NUCLEOTIDE SEQUENCE [LARGE SCALE GENOMIC DNA]</scope>
    <source>
        <strain evidence="1">K</strain>
    </source>
</reference>
<dbReference type="EMBL" id="MLAK01000551">
    <property type="protein sequence ID" value="OHT12947.1"/>
    <property type="molecule type" value="Genomic_DNA"/>
</dbReference>
<evidence type="ECO:0000313" key="1">
    <source>
        <dbReference type="EMBL" id="OHT12947.1"/>
    </source>
</evidence>
<dbReference type="GeneID" id="94834024"/>
<protein>
    <submittedName>
        <fullName evidence="1">Uncharacterized protein</fullName>
    </submittedName>
</protein>
<organism evidence="1 2">
    <name type="scientific">Tritrichomonas foetus</name>
    <dbReference type="NCBI Taxonomy" id="1144522"/>
    <lineage>
        <taxon>Eukaryota</taxon>
        <taxon>Metamonada</taxon>
        <taxon>Parabasalia</taxon>
        <taxon>Tritrichomonadida</taxon>
        <taxon>Tritrichomonadidae</taxon>
        <taxon>Tritrichomonas</taxon>
    </lineage>
</organism>
<proteinExistence type="predicted"/>
<keyword evidence="2" id="KW-1185">Reference proteome</keyword>
<dbReference type="Proteomes" id="UP000179807">
    <property type="component" value="Unassembled WGS sequence"/>
</dbReference>
<evidence type="ECO:0000313" key="2">
    <source>
        <dbReference type="Proteomes" id="UP000179807"/>
    </source>
</evidence>